<feature type="chain" id="PRO_5015115765" evidence="3">
    <location>
        <begin position="33"/>
        <end position="447"/>
    </location>
</feature>
<gene>
    <name evidence="5" type="ORF">C7S18_05915</name>
</gene>
<feature type="binding site" evidence="2">
    <location>
        <position position="145"/>
    </location>
    <ligand>
        <name>Mn(2+)</name>
        <dbReference type="ChEBI" id="CHEBI:29035"/>
        <label>2</label>
    </ligand>
</feature>
<evidence type="ECO:0000256" key="1">
    <source>
        <dbReference type="ARBA" id="ARBA00022801"/>
    </source>
</evidence>
<name>A0A2P1PPI8_9GAMM</name>
<keyword evidence="2" id="KW-0464">Manganese</keyword>
<dbReference type="GO" id="GO:0050118">
    <property type="term" value="F:N-acetyldiaminopimelate deacetylase activity"/>
    <property type="evidence" value="ECO:0007669"/>
    <property type="project" value="UniProtKB-ARBA"/>
</dbReference>
<dbReference type="Pfam" id="PF01546">
    <property type="entry name" value="Peptidase_M20"/>
    <property type="match status" value="1"/>
</dbReference>
<evidence type="ECO:0000259" key="4">
    <source>
        <dbReference type="Pfam" id="PF07687"/>
    </source>
</evidence>
<feature type="signal peptide" evidence="3">
    <location>
        <begin position="1"/>
        <end position="32"/>
    </location>
</feature>
<evidence type="ECO:0000313" key="5">
    <source>
        <dbReference type="EMBL" id="AVP96761.1"/>
    </source>
</evidence>
<dbReference type="InterPro" id="IPR011650">
    <property type="entry name" value="Peptidase_M20_dimer"/>
</dbReference>
<dbReference type="Gene3D" id="3.30.70.360">
    <property type="match status" value="1"/>
</dbReference>
<keyword evidence="3" id="KW-0732">Signal</keyword>
<dbReference type="InterPro" id="IPR036264">
    <property type="entry name" value="Bact_exopeptidase_dim_dom"/>
</dbReference>
<dbReference type="PANTHER" id="PTHR11014">
    <property type="entry name" value="PEPTIDASE M20 FAMILY MEMBER"/>
    <property type="match status" value="1"/>
</dbReference>
<dbReference type="Pfam" id="PF07687">
    <property type="entry name" value="M20_dimer"/>
    <property type="match status" value="1"/>
</dbReference>
<evidence type="ECO:0000256" key="2">
    <source>
        <dbReference type="PIRSR" id="PIRSR005962-1"/>
    </source>
</evidence>
<keyword evidence="1 5" id="KW-0378">Hydrolase</keyword>
<dbReference type="KEGG" id="xba:C7S18_05915"/>
<dbReference type="RefSeq" id="WP_106890689.1">
    <property type="nucleotide sequence ID" value="NZ_CP027860.1"/>
</dbReference>
<feature type="domain" description="Peptidase M20 dimerisation" evidence="4">
    <location>
        <begin position="228"/>
        <end position="324"/>
    </location>
</feature>
<comment type="cofactor">
    <cofactor evidence="2">
        <name>Mn(2+)</name>
        <dbReference type="ChEBI" id="CHEBI:29035"/>
    </cofactor>
    <text evidence="2">The Mn(2+) ion enhances activity.</text>
</comment>
<dbReference type="FunFam" id="3.30.70.360:FF:000001">
    <property type="entry name" value="N-acetyldiaminopimelate deacetylase"/>
    <property type="match status" value="1"/>
</dbReference>
<dbReference type="InterPro" id="IPR002933">
    <property type="entry name" value="Peptidase_M20"/>
</dbReference>
<dbReference type="PIRSF" id="PIRSF005962">
    <property type="entry name" value="Pept_M20D_amidohydro"/>
    <property type="match status" value="1"/>
</dbReference>
<dbReference type="Gene3D" id="3.40.630.10">
    <property type="entry name" value="Zn peptidases"/>
    <property type="match status" value="1"/>
</dbReference>
<proteinExistence type="predicted"/>
<evidence type="ECO:0000313" key="6">
    <source>
        <dbReference type="Proteomes" id="UP000241074"/>
    </source>
</evidence>
<feature type="binding site" evidence="2">
    <location>
        <position position="206"/>
    </location>
    <ligand>
        <name>Mn(2+)</name>
        <dbReference type="ChEBI" id="CHEBI:29035"/>
        <label>2</label>
    </ligand>
</feature>
<keyword evidence="2" id="KW-0479">Metal-binding</keyword>
<dbReference type="SUPFAM" id="SSF55031">
    <property type="entry name" value="Bacterial exopeptidase dimerisation domain"/>
    <property type="match status" value="1"/>
</dbReference>
<accession>A0A2P1PPI8</accession>
<dbReference type="Proteomes" id="UP000241074">
    <property type="component" value="Chromosome"/>
</dbReference>
<evidence type="ECO:0000256" key="3">
    <source>
        <dbReference type="SAM" id="SignalP"/>
    </source>
</evidence>
<feature type="binding site" evidence="2">
    <location>
        <position position="417"/>
    </location>
    <ligand>
        <name>Mn(2+)</name>
        <dbReference type="ChEBI" id="CHEBI:29035"/>
        <label>2</label>
    </ligand>
</feature>
<dbReference type="NCBIfam" id="TIGR01891">
    <property type="entry name" value="amidohydrolases"/>
    <property type="match status" value="1"/>
</dbReference>
<dbReference type="GO" id="GO:0019877">
    <property type="term" value="P:diaminopimelate biosynthetic process"/>
    <property type="evidence" value="ECO:0007669"/>
    <property type="project" value="UniProtKB-ARBA"/>
</dbReference>
<sequence length="447" mass="47551">MPFIHTDSVCRAVGKHLLLASMLLTPIGFSHAATSALQADVAADYPYLKSLFETLHANPELSLQEFETAKRLAAELKPLGFEVTTGIGKTGVVAILRNGVGPTLLIRADMDALPVQEKTGLPYASTRTQVNLEGIEMPVMHACGHDMHVTSLVGVARRMVDLKSQWQGTLMLVGQPAEEDYGGARGMVADGLYQRFGRPDFALAMHVIAKYPAGKIAFGEGLMYSSADTVRIRVRGVATHGASPHLGNDPIVIGSQIVLALQNIVTREISPIEPALITVGAFRGGTAPNVIPDEARLDLTVRANSEDTRAKLLKAIERVAMNTARAAGVAEDLLPLVSIDPTGAATTTNDAALARRVRAAMVAGMGESAFTAWKQTDMGAEDFPDLVNVDPPIPSVYFEVGGTPPEHLANNTWAEHHSPLFQIAPEPAIKAGVEAMTWAALGLLAKP</sequence>
<dbReference type="InterPro" id="IPR017439">
    <property type="entry name" value="Amidohydrolase"/>
</dbReference>
<dbReference type="SUPFAM" id="SSF53187">
    <property type="entry name" value="Zn-dependent exopeptidases"/>
    <property type="match status" value="1"/>
</dbReference>
<protein>
    <submittedName>
        <fullName evidence="5">Amidohydrolase</fullName>
    </submittedName>
</protein>
<dbReference type="GO" id="GO:0046872">
    <property type="term" value="F:metal ion binding"/>
    <property type="evidence" value="ECO:0007669"/>
    <property type="project" value="UniProtKB-KW"/>
</dbReference>
<dbReference type="EMBL" id="CP027860">
    <property type="protein sequence ID" value="AVP96761.1"/>
    <property type="molecule type" value="Genomic_DNA"/>
</dbReference>
<dbReference type="AlphaFoldDB" id="A0A2P1PPI8"/>
<dbReference type="PANTHER" id="PTHR11014:SF63">
    <property type="entry name" value="METALLOPEPTIDASE, PUTATIVE (AFU_ORTHOLOGUE AFUA_6G09600)-RELATED"/>
    <property type="match status" value="1"/>
</dbReference>
<keyword evidence="6" id="KW-1185">Reference proteome</keyword>
<feature type="binding site" evidence="2">
    <location>
        <position position="179"/>
    </location>
    <ligand>
        <name>Mn(2+)</name>
        <dbReference type="ChEBI" id="CHEBI:29035"/>
        <label>2</label>
    </ligand>
</feature>
<dbReference type="OrthoDB" id="9777385at2"/>
<feature type="binding site" evidence="2">
    <location>
        <position position="143"/>
    </location>
    <ligand>
        <name>Mn(2+)</name>
        <dbReference type="ChEBI" id="CHEBI:29035"/>
        <label>2</label>
    </ligand>
</feature>
<reference evidence="5 6" key="2">
    <citation type="submission" date="2018-03" db="EMBL/GenBank/DDBJ databases">
        <authorList>
            <person name="Keele B.F."/>
        </authorList>
    </citation>
    <scope>NUCLEOTIDE SEQUENCE [LARGE SCALE GENOMIC DNA]</scope>
    <source>
        <strain evidence="5 6">D13</strain>
    </source>
</reference>
<reference evidence="5 6" key="1">
    <citation type="submission" date="2018-03" db="EMBL/GenBank/DDBJ databases">
        <title>Ahniella affigens gen. nov., sp. nov., a gammaproteobacterium isolated from sandy soil near a stream.</title>
        <authorList>
            <person name="Ko Y."/>
            <person name="Kim J.-H."/>
        </authorList>
    </citation>
    <scope>NUCLEOTIDE SEQUENCE [LARGE SCALE GENOMIC DNA]</scope>
    <source>
        <strain evidence="5 6">D13</strain>
    </source>
</reference>
<organism evidence="5 6">
    <name type="scientific">Ahniella affigens</name>
    <dbReference type="NCBI Taxonomy" id="2021234"/>
    <lineage>
        <taxon>Bacteria</taxon>
        <taxon>Pseudomonadati</taxon>
        <taxon>Pseudomonadota</taxon>
        <taxon>Gammaproteobacteria</taxon>
        <taxon>Lysobacterales</taxon>
        <taxon>Rhodanobacteraceae</taxon>
        <taxon>Ahniella</taxon>
    </lineage>
</organism>